<reference evidence="3" key="1">
    <citation type="journal article" date="2015" name="Nature">
        <title>Complex archaea that bridge the gap between prokaryotes and eukaryotes.</title>
        <authorList>
            <person name="Spang A."/>
            <person name="Saw J.H."/>
            <person name="Jorgensen S.L."/>
            <person name="Zaremba-Niedzwiedzka K."/>
            <person name="Martijn J."/>
            <person name="Lind A.E."/>
            <person name="van Eijk R."/>
            <person name="Schleper C."/>
            <person name="Guy L."/>
            <person name="Ettema T.J."/>
        </authorList>
    </citation>
    <scope>NUCLEOTIDE SEQUENCE</scope>
</reference>
<keyword evidence="2" id="KW-0472">Membrane</keyword>
<dbReference type="InterPro" id="IPR013783">
    <property type="entry name" value="Ig-like_fold"/>
</dbReference>
<gene>
    <name evidence="3" type="ORF">LCGC14_0978030</name>
</gene>
<feature type="region of interest" description="Disordered" evidence="1">
    <location>
        <begin position="79"/>
        <end position="99"/>
    </location>
</feature>
<feature type="transmembrane region" description="Helical" evidence="2">
    <location>
        <begin position="17"/>
        <end position="40"/>
    </location>
</feature>
<keyword evidence="2" id="KW-0812">Transmembrane</keyword>
<sequence length="1543" mass="163666">MIWTTDEARKRNKKKRLLASAISTITVIALVVSLIFIPAFTPSSSGTPLYDEWKTYNDFNNNSEATGTTTQSQVVLNGSGSPTDPASGTIQIAPNTEPSGLQTLDSGTKLIYPDITVDSNGKKHIVATDLIADKIRYGNNTTGSWVFETFGVTDDTPTSIVTDSNNKAHLSIFNNGPDDLKYATNSSGSMVVTTIDTSGVVGVFNDIALDSSGKVHIAYSTGWASSNNTLKYATNTSGDWTTETIDTNDEGNGASIAIDSDDKVHISHVRGTSLYYTTNASGSWVSTSTGSGSGVQVKSTSIAIDSNSKMHISYSKSNKIYYANNISGSWSHTNLGGSIHATGSQSELALDSNNKVHVIINRDYENDVYVKDNTSGSWSTTTIQSTNLIANYTPSIAIDSGNKIHTAHNLTTSTFALKYYNNLDPYLSPGVLGGSGGSNISLRADAGDGTKADWSSLTFNSVALASDQAIKFALRTSDDGSTWSAPVGSNGAAIDWTTGSGNYLGKAESDGSANTAITGVSASRYLEIIARLESGGSNTPTLNDVKLDYDVIDAPNAGNLSIYRNDGTTQISVPDANGGWTNEATVKIKVANMQGLPDSSTLTPEVETKPYSTPFDGDPGDITQGSALAPGSTGEVPISGLSDGQDYHFRVRLIDNLTRISGWATNFTNNAVVFDKVTVEQTAPTGSVVIRRTKTYQVAAAGDDAWDISAGNGTYNTPTAEFGYNSNINKSNRNYFRWTLDIPSGSTINSATLKVKSSSGSYSDFTAGIKLLDYDSTAQFSGVLWNKPVTGNVNWDINTSWPSWSWQTSPDIKTLVQSFIDRGGYSSGNYLGLRLDEGNSLSERIIYHYESGASNAPKLEISYTPPSGDYTTSTSVTLDLSSATDPGATASGVDKYMASEDPTFANASLGDTTWQAYPDSPYTRAFTLSTGDNTKSVYVKYKDKAGNESSSIWSQTDWSGGSNQANWSNATMYWEDDGTNLDSTNAGQLQPTVTASTETVNINETKTSGDTTETTRAWAEQVRATWSWDLKWNSFCPCYGDGGKLIVNGSSVASYTGAATGSSNPTGWYSGTTIKANMWNRVFGGGSVTLTSVEFQGSSYNSPATLTSSVKDNTTTGIKYTTLDYSPDSQPSGGSLAVDIRAGDVADTNDASWTGWTTVADGGSLSDYDGKRHIQYKATLTSDGDALTTMTDITLNAQMADDIRLDTSAPAAVVELDGKTSVGFTDNTVATEIANDAWTQDLTPYFSWKANADADLDGAAPYKVYFGTNASATAAVDGSAQVATTYDPGTLTSGNQYYLKIVAKDLAGNYSATSKDYTVKVDDTGPNFTGLSPTVSTNHSNRVQVNWSAPPDDSDGITGGGAVQYEVYWAQRDANNNTPPTVLDTHFNEANKYTQYEAPDTVANITNTGFNHYSADGTLTYKYKIKAIDAAGNVSYNTAKTPGDLPTYNLGDMSGAGYVQDSTQPTVTGVPSVTAGTFAAGTKVQNVLNWGAAGDNVAVTGYQIYRSKNSLSTMPLAGDTEYTLIDTVGTNSYTDNNSGSGLV</sequence>
<evidence type="ECO:0000256" key="1">
    <source>
        <dbReference type="SAM" id="MobiDB-lite"/>
    </source>
</evidence>
<feature type="non-terminal residue" evidence="3">
    <location>
        <position position="1543"/>
    </location>
</feature>
<evidence type="ECO:0000313" key="3">
    <source>
        <dbReference type="EMBL" id="KKN16230.1"/>
    </source>
</evidence>
<dbReference type="EMBL" id="LAZR01003635">
    <property type="protein sequence ID" value="KKN16230.1"/>
    <property type="molecule type" value="Genomic_DNA"/>
</dbReference>
<dbReference type="SUPFAM" id="SSF89372">
    <property type="entry name" value="Fucose-specific lectin"/>
    <property type="match status" value="1"/>
</dbReference>
<organism evidence="3">
    <name type="scientific">marine sediment metagenome</name>
    <dbReference type="NCBI Taxonomy" id="412755"/>
    <lineage>
        <taxon>unclassified sequences</taxon>
        <taxon>metagenomes</taxon>
        <taxon>ecological metagenomes</taxon>
    </lineage>
</organism>
<dbReference type="InterPro" id="IPR036116">
    <property type="entry name" value="FN3_sf"/>
</dbReference>
<proteinExistence type="predicted"/>
<dbReference type="Gene3D" id="2.120.10.70">
    <property type="entry name" value="Fucose-specific lectin"/>
    <property type="match status" value="1"/>
</dbReference>
<protein>
    <submittedName>
        <fullName evidence="3">Uncharacterized protein</fullName>
    </submittedName>
</protein>
<comment type="caution">
    <text evidence="3">The sequence shown here is derived from an EMBL/GenBank/DDBJ whole genome shotgun (WGS) entry which is preliminary data.</text>
</comment>
<accession>A0A0F9N9M0</accession>
<evidence type="ECO:0000256" key="2">
    <source>
        <dbReference type="SAM" id="Phobius"/>
    </source>
</evidence>
<keyword evidence="2" id="KW-1133">Transmembrane helix</keyword>
<name>A0A0F9N9M0_9ZZZZ</name>
<dbReference type="Gene3D" id="2.60.40.10">
    <property type="entry name" value="Immunoglobulins"/>
    <property type="match status" value="3"/>
</dbReference>
<dbReference type="SUPFAM" id="SSF49265">
    <property type="entry name" value="Fibronectin type III"/>
    <property type="match status" value="1"/>
</dbReference>